<reference evidence="5" key="1">
    <citation type="submission" date="2022-10" db="EMBL/GenBank/DDBJ databases">
        <title>Culturing micro-colonial fungi from biological soil crusts in the Mojave desert and describing Neophaeococcomyces mojavensis, and introducing the new genera and species Taxawa tesnikishii.</title>
        <authorList>
            <person name="Kurbessoian T."/>
            <person name="Stajich J.E."/>
        </authorList>
    </citation>
    <scope>NUCLEOTIDE SEQUENCE</scope>
    <source>
        <strain evidence="5">TK_41</strain>
    </source>
</reference>
<keyword evidence="6" id="KW-1185">Reference proteome</keyword>
<dbReference type="SUPFAM" id="SSF51735">
    <property type="entry name" value="NAD(P)-binding Rossmann-fold domains"/>
    <property type="match status" value="1"/>
</dbReference>
<evidence type="ECO:0000313" key="5">
    <source>
        <dbReference type="EMBL" id="KAJ9615877.1"/>
    </source>
</evidence>
<keyword evidence="2" id="KW-0521">NADP</keyword>
<accession>A0AA39CQ56</accession>
<protein>
    <recommendedName>
        <fullName evidence="7">Short-chain dehydrogenase</fullName>
    </recommendedName>
</protein>
<evidence type="ECO:0008006" key="7">
    <source>
        <dbReference type="Google" id="ProtNLM"/>
    </source>
</evidence>
<dbReference type="AlphaFoldDB" id="A0AA39CQ56"/>
<dbReference type="Gene3D" id="3.40.50.720">
    <property type="entry name" value="NAD(P)-binding Rossmann-like Domain"/>
    <property type="match status" value="1"/>
</dbReference>
<organism evidence="5 6">
    <name type="scientific">Cladophialophora chaetospira</name>
    <dbReference type="NCBI Taxonomy" id="386627"/>
    <lineage>
        <taxon>Eukaryota</taxon>
        <taxon>Fungi</taxon>
        <taxon>Dikarya</taxon>
        <taxon>Ascomycota</taxon>
        <taxon>Pezizomycotina</taxon>
        <taxon>Eurotiomycetes</taxon>
        <taxon>Chaetothyriomycetidae</taxon>
        <taxon>Chaetothyriales</taxon>
        <taxon>Herpotrichiellaceae</taxon>
        <taxon>Cladophialophora</taxon>
    </lineage>
</organism>
<feature type="region of interest" description="Disordered" evidence="4">
    <location>
        <begin position="26"/>
        <end position="48"/>
    </location>
</feature>
<evidence type="ECO:0000313" key="6">
    <source>
        <dbReference type="Proteomes" id="UP001172673"/>
    </source>
</evidence>
<dbReference type="InterPro" id="IPR002347">
    <property type="entry name" value="SDR_fam"/>
</dbReference>
<dbReference type="Pfam" id="PF00106">
    <property type="entry name" value="adh_short"/>
    <property type="match status" value="1"/>
</dbReference>
<evidence type="ECO:0000256" key="3">
    <source>
        <dbReference type="ARBA" id="ARBA00023002"/>
    </source>
</evidence>
<proteinExistence type="inferred from homology"/>
<dbReference type="GO" id="GO:0016491">
    <property type="term" value="F:oxidoreductase activity"/>
    <property type="evidence" value="ECO:0007669"/>
    <property type="project" value="UniProtKB-KW"/>
</dbReference>
<sequence length="404" mass="44228">MSNSQYPSSAYRSTPRLFTVHIDKMDDPQSPYAAAHRNPKGPGDARPTADQILKDNDRISTLSDLAILITGCSSGLGVETARALAATGATLYLTARNLTKAREALGADLLSNPKVNLLQLDLDSLTSVRSCAENFLSKSSKLNILITNAGIRHVAFAKTKDGFEHHMAVNHFSHFLLLKLLLPTLQASSTMNFQSRVVALSSGSHRNSPIEFDDINLENPGVYTPPKGYAQSKLANVYMTSEVTRRYGSSTNTNKPGVYGLAVMPGGIRTGLQQHGSNIIPEFLKSWYYIKNILNMRILNIQKSPEQGAATTVLAAVGRRFEGRGALYLEDCGESVPVKEGWGCLMGGMCLVGRIMRRMRGGCGVLVAGWLVWRMIEGDEEDGVSKDWFKNFILIHLSLGYCNR</sequence>
<gene>
    <name evidence="5" type="ORF">H2200_001954</name>
</gene>
<name>A0AA39CQ56_9EURO</name>
<keyword evidence="3" id="KW-0560">Oxidoreductase</keyword>
<dbReference type="PRINTS" id="PR00081">
    <property type="entry name" value="GDHRDH"/>
</dbReference>
<dbReference type="PANTHER" id="PTHR24320:SF272">
    <property type="entry name" value="NAD(P)-BINDING ROSSMANN-FOLD SUPERFAMILY PROTEIN"/>
    <property type="match status" value="1"/>
</dbReference>
<evidence type="ECO:0000256" key="1">
    <source>
        <dbReference type="ARBA" id="ARBA00006484"/>
    </source>
</evidence>
<comment type="caution">
    <text evidence="5">The sequence shown here is derived from an EMBL/GenBank/DDBJ whole genome shotgun (WGS) entry which is preliminary data.</text>
</comment>
<dbReference type="InterPro" id="IPR036291">
    <property type="entry name" value="NAD(P)-bd_dom_sf"/>
</dbReference>
<evidence type="ECO:0000256" key="2">
    <source>
        <dbReference type="ARBA" id="ARBA00022857"/>
    </source>
</evidence>
<dbReference type="Proteomes" id="UP001172673">
    <property type="component" value="Unassembled WGS sequence"/>
</dbReference>
<evidence type="ECO:0000256" key="4">
    <source>
        <dbReference type="SAM" id="MobiDB-lite"/>
    </source>
</evidence>
<comment type="similarity">
    <text evidence="1">Belongs to the short-chain dehydrogenases/reductases (SDR) family.</text>
</comment>
<dbReference type="PANTHER" id="PTHR24320">
    <property type="entry name" value="RETINOL DEHYDROGENASE"/>
    <property type="match status" value="1"/>
</dbReference>
<dbReference type="EMBL" id="JAPDRK010000002">
    <property type="protein sequence ID" value="KAJ9615877.1"/>
    <property type="molecule type" value="Genomic_DNA"/>
</dbReference>